<dbReference type="GO" id="GO:0016787">
    <property type="term" value="F:hydrolase activity"/>
    <property type="evidence" value="ECO:0007669"/>
    <property type="project" value="UniProtKB-KW"/>
</dbReference>
<dbReference type="InterPro" id="IPR050300">
    <property type="entry name" value="GDXG_lipolytic_enzyme"/>
</dbReference>
<dbReference type="AlphaFoldDB" id="A0A267MEY5"/>
<dbReference type="PANTHER" id="PTHR48081">
    <property type="entry name" value="AB HYDROLASE SUPERFAMILY PROTEIN C4A8.06C"/>
    <property type="match status" value="1"/>
</dbReference>
<reference evidence="3 4" key="1">
    <citation type="submission" date="2017-05" db="EMBL/GenBank/DDBJ databases">
        <title>Lactobacillus johnsonii from commercial turkeys.</title>
        <authorList>
            <person name="Johnson T.J."/>
            <person name="Youmans B."/>
        </authorList>
    </citation>
    <scope>NUCLEOTIDE SEQUENCE [LARGE SCALE GENOMIC DNA]</scope>
    <source>
        <strain evidence="3 4">UMNLJ114</strain>
    </source>
</reference>
<dbReference type="InterPro" id="IPR049492">
    <property type="entry name" value="BD-FAE-like_dom"/>
</dbReference>
<dbReference type="InterPro" id="IPR029058">
    <property type="entry name" value="AB_hydrolase_fold"/>
</dbReference>
<dbReference type="Proteomes" id="UP000216008">
    <property type="component" value="Unassembled WGS sequence"/>
</dbReference>
<dbReference type="RefSeq" id="WP_095182314.1">
    <property type="nucleotide sequence ID" value="NZ_NIBD01000001.1"/>
</dbReference>
<evidence type="ECO:0000256" key="1">
    <source>
        <dbReference type="ARBA" id="ARBA00022801"/>
    </source>
</evidence>
<gene>
    <name evidence="3" type="ORF">A3Q24_00020</name>
</gene>
<feature type="domain" description="BD-FAE-like" evidence="2">
    <location>
        <begin position="19"/>
        <end position="120"/>
    </location>
</feature>
<dbReference type="Gene3D" id="3.40.50.1820">
    <property type="entry name" value="alpha/beta hydrolase"/>
    <property type="match status" value="1"/>
</dbReference>
<sequence>MVVIKKDIIYDENNNLKTDIYFPNDTTSQTKLLIFWHGGGWFAGSKNDVKDLGIKLANAGFMTLIPDYRLAPAFTYPAAHQDSKKFVEWLLDSDYTDDDDQQNIVQIGASVGGTLALYIAGIYGFPTVTWSASVDFSNWMKNHQDVIPSRYGANELKLTNLYDIFESFYKFFVKNYAGKNDQAIFKKMDVENYDLSHLGRLKMINSAHELVPLNGVLKFIDFLANNDHEVELLVIKGHRHAMDYAMDYIDESLDFLYQTIKEKKNDQH</sequence>
<dbReference type="Pfam" id="PF20434">
    <property type="entry name" value="BD-FAE"/>
    <property type="match status" value="1"/>
</dbReference>
<evidence type="ECO:0000313" key="3">
    <source>
        <dbReference type="EMBL" id="PAB57478.1"/>
    </source>
</evidence>
<organism evidence="3 4">
    <name type="scientific">Lactobacillus johnsonii</name>
    <dbReference type="NCBI Taxonomy" id="33959"/>
    <lineage>
        <taxon>Bacteria</taxon>
        <taxon>Bacillati</taxon>
        <taxon>Bacillota</taxon>
        <taxon>Bacilli</taxon>
        <taxon>Lactobacillales</taxon>
        <taxon>Lactobacillaceae</taxon>
        <taxon>Lactobacillus</taxon>
    </lineage>
</organism>
<keyword evidence="1" id="KW-0378">Hydrolase</keyword>
<accession>A0A267MEY5</accession>
<comment type="caution">
    <text evidence="3">The sequence shown here is derived from an EMBL/GenBank/DDBJ whole genome shotgun (WGS) entry which is preliminary data.</text>
</comment>
<evidence type="ECO:0000313" key="4">
    <source>
        <dbReference type="Proteomes" id="UP000216008"/>
    </source>
</evidence>
<protein>
    <submittedName>
        <fullName evidence="3">Esterase</fullName>
    </submittedName>
</protein>
<name>A0A267MEY5_LACJH</name>
<evidence type="ECO:0000259" key="2">
    <source>
        <dbReference type="Pfam" id="PF20434"/>
    </source>
</evidence>
<dbReference type="EMBL" id="NIBD01000001">
    <property type="protein sequence ID" value="PAB57478.1"/>
    <property type="molecule type" value="Genomic_DNA"/>
</dbReference>
<dbReference type="SUPFAM" id="SSF53474">
    <property type="entry name" value="alpha/beta-Hydrolases"/>
    <property type="match status" value="1"/>
</dbReference>
<proteinExistence type="predicted"/>